<dbReference type="Gene3D" id="3.90.550.10">
    <property type="entry name" value="Spore Coat Polysaccharide Biosynthesis Protein SpsA, Chain A"/>
    <property type="match status" value="1"/>
</dbReference>
<comment type="similarity">
    <text evidence="1">Belongs to the glycosyltransferase 2 family.</text>
</comment>
<sequence>MQAKITDWPLVSVVTVNYNQSEVTCEFLSSFGQISYPNTEVFVVDNASPNDHPEIIKERFPNIHFIQTERNLGFAGGNNVALPYCKGKYILFINNDTEVARGFLEPLVEVLEGDPQIAMVSPKIRYFHTPDTFQFAGFTPIHPVTIRNFAIGFGEKDKGQYDITCETGSVFGAAMLVSMAVIKKVGIMTEKFFLYYEEHDWAEHIKKAGYKVYFQGKSLVLHKEAVSTVKESPFQIFYLTRGRILYARRNNHGLTKLLSFLY</sequence>
<evidence type="ECO:0000259" key="4">
    <source>
        <dbReference type="Pfam" id="PF00535"/>
    </source>
</evidence>
<feature type="domain" description="Glycosyltransferase 2-like" evidence="4">
    <location>
        <begin position="12"/>
        <end position="133"/>
    </location>
</feature>
<evidence type="ECO:0000313" key="5">
    <source>
        <dbReference type="EMBL" id="VAW27586.1"/>
    </source>
</evidence>
<evidence type="ECO:0000256" key="2">
    <source>
        <dbReference type="ARBA" id="ARBA00022676"/>
    </source>
</evidence>
<dbReference type="GO" id="GO:0016757">
    <property type="term" value="F:glycosyltransferase activity"/>
    <property type="evidence" value="ECO:0007669"/>
    <property type="project" value="UniProtKB-KW"/>
</dbReference>
<keyword evidence="2" id="KW-0328">Glycosyltransferase</keyword>
<organism evidence="5">
    <name type="scientific">hydrothermal vent metagenome</name>
    <dbReference type="NCBI Taxonomy" id="652676"/>
    <lineage>
        <taxon>unclassified sequences</taxon>
        <taxon>metagenomes</taxon>
        <taxon>ecological metagenomes</taxon>
    </lineage>
</organism>
<dbReference type="PANTHER" id="PTHR43179">
    <property type="entry name" value="RHAMNOSYLTRANSFERASE WBBL"/>
    <property type="match status" value="1"/>
</dbReference>
<name>A0A3B0V6K5_9ZZZZ</name>
<feature type="non-terminal residue" evidence="5">
    <location>
        <position position="262"/>
    </location>
</feature>
<gene>
    <name evidence="5" type="ORF">MNBD_BACTEROID07-704</name>
</gene>
<proteinExistence type="inferred from homology"/>
<evidence type="ECO:0000256" key="3">
    <source>
        <dbReference type="ARBA" id="ARBA00022679"/>
    </source>
</evidence>
<dbReference type="InterPro" id="IPR001173">
    <property type="entry name" value="Glyco_trans_2-like"/>
</dbReference>
<dbReference type="Pfam" id="PF00535">
    <property type="entry name" value="Glycos_transf_2"/>
    <property type="match status" value="1"/>
</dbReference>
<accession>A0A3B0V6K5</accession>
<dbReference type="SUPFAM" id="SSF53448">
    <property type="entry name" value="Nucleotide-diphospho-sugar transferases"/>
    <property type="match status" value="1"/>
</dbReference>
<dbReference type="AlphaFoldDB" id="A0A3B0V6K5"/>
<dbReference type="CDD" id="cd04186">
    <property type="entry name" value="GT_2_like_c"/>
    <property type="match status" value="1"/>
</dbReference>
<dbReference type="PANTHER" id="PTHR43179:SF12">
    <property type="entry name" value="GALACTOFURANOSYLTRANSFERASE GLFT2"/>
    <property type="match status" value="1"/>
</dbReference>
<evidence type="ECO:0000256" key="1">
    <source>
        <dbReference type="ARBA" id="ARBA00006739"/>
    </source>
</evidence>
<reference evidence="5" key="1">
    <citation type="submission" date="2018-06" db="EMBL/GenBank/DDBJ databases">
        <authorList>
            <person name="Zhirakovskaya E."/>
        </authorList>
    </citation>
    <scope>NUCLEOTIDE SEQUENCE</scope>
</reference>
<dbReference type="EMBL" id="UOET01000132">
    <property type="protein sequence ID" value="VAW27586.1"/>
    <property type="molecule type" value="Genomic_DNA"/>
</dbReference>
<keyword evidence="3 5" id="KW-0808">Transferase</keyword>
<dbReference type="InterPro" id="IPR029044">
    <property type="entry name" value="Nucleotide-diphossugar_trans"/>
</dbReference>
<protein>
    <submittedName>
        <fullName evidence="5">Glycosyl transferase, family 2</fullName>
    </submittedName>
</protein>